<protein>
    <recommendedName>
        <fullName evidence="3">F-box domain-containing protein</fullName>
    </recommendedName>
</protein>
<evidence type="ECO:0008006" key="3">
    <source>
        <dbReference type="Google" id="ProtNLM"/>
    </source>
</evidence>
<gene>
    <name evidence="1" type="ORF">JX265_012173</name>
</gene>
<dbReference type="EMBL" id="JAFIMR010000050">
    <property type="protein sequence ID" value="KAI1855728.1"/>
    <property type="molecule type" value="Genomic_DNA"/>
</dbReference>
<comment type="caution">
    <text evidence="1">The sequence shown here is derived from an EMBL/GenBank/DDBJ whole genome shotgun (WGS) entry which is preliminary data.</text>
</comment>
<dbReference type="Proteomes" id="UP000829685">
    <property type="component" value="Unassembled WGS sequence"/>
</dbReference>
<reference evidence="1" key="1">
    <citation type="submission" date="2021-03" db="EMBL/GenBank/DDBJ databases">
        <title>Revisited historic fungal species revealed as producer of novel bioactive compounds through whole genome sequencing and comparative genomics.</title>
        <authorList>
            <person name="Vignolle G.A."/>
            <person name="Hochenegger N."/>
            <person name="Mach R.L."/>
            <person name="Mach-Aigner A.R."/>
            <person name="Javad Rahimi M."/>
            <person name="Salim K.A."/>
            <person name="Chan C.M."/>
            <person name="Lim L.B.L."/>
            <person name="Cai F."/>
            <person name="Druzhinina I.S."/>
            <person name="U'Ren J.M."/>
            <person name="Derntl C."/>
        </authorList>
    </citation>
    <scope>NUCLEOTIDE SEQUENCE</scope>
    <source>
        <strain evidence="1">TUCIM 5799</strain>
    </source>
</reference>
<evidence type="ECO:0000313" key="2">
    <source>
        <dbReference type="Proteomes" id="UP000829685"/>
    </source>
</evidence>
<organism evidence="1 2">
    <name type="scientific">Neoarthrinium moseri</name>
    <dbReference type="NCBI Taxonomy" id="1658444"/>
    <lineage>
        <taxon>Eukaryota</taxon>
        <taxon>Fungi</taxon>
        <taxon>Dikarya</taxon>
        <taxon>Ascomycota</taxon>
        <taxon>Pezizomycotina</taxon>
        <taxon>Sordariomycetes</taxon>
        <taxon>Xylariomycetidae</taxon>
        <taxon>Amphisphaeriales</taxon>
        <taxon>Apiosporaceae</taxon>
        <taxon>Neoarthrinium</taxon>
    </lineage>
</organism>
<accession>A0A9P9WAJ6</accession>
<sequence length="246" mass="29129">MAHENLLLPLPLEIWVRVLSSITDSQLLPQAWLNCRLVSRGFRVATETAFVDTYLPQMKLCVELTELLELTFFGVSPDRTLARFTHVLRAGSGQSFPLRMPLHLQRRLEQETERIWQREHERYVKSIQEGAPSLLYTCWVEGFVEDPPFLGLEVDVARRMLSFRWQPTLSTMFGEIEHRRQLLSQVERGEGRLSTTDRMREIEMQVRKQRPRNQAWNQRFDPERRQDWQLNALMGYRTLICDEESQ</sequence>
<evidence type="ECO:0000313" key="1">
    <source>
        <dbReference type="EMBL" id="KAI1855728.1"/>
    </source>
</evidence>
<dbReference type="AlphaFoldDB" id="A0A9P9WAJ6"/>
<proteinExistence type="predicted"/>
<name>A0A9P9WAJ6_9PEZI</name>
<keyword evidence="2" id="KW-1185">Reference proteome</keyword>